<dbReference type="PANTHER" id="PTHR43261">
    <property type="entry name" value="TRANSLATION ELONGATION FACTOR G-RELATED"/>
    <property type="match status" value="1"/>
</dbReference>
<evidence type="ECO:0000313" key="6">
    <source>
        <dbReference type="EMBL" id="MFD1044286.1"/>
    </source>
</evidence>
<dbReference type="Pfam" id="PF00679">
    <property type="entry name" value="EFG_C"/>
    <property type="match status" value="1"/>
</dbReference>
<evidence type="ECO:0000256" key="1">
    <source>
        <dbReference type="ARBA" id="ARBA00022741"/>
    </source>
</evidence>
<keyword evidence="1" id="KW-0547">Nucleotide-binding</keyword>
<feature type="domain" description="Tr-type G" evidence="5">
    <location>
        <begin position="2"/>
        <end position="178"/>
    </location>
</feature>
<evidence type="ECO:0000256" key="2">
    <source>
        <dbReference type="ARBA" id="ARBA00022917"/>
    </source>
</evidence>
<dbReference type="Pfam" id="PF03764">
    <property type="entry name" value="EFG_IV"/>
    <property type="match status" value="1"/>
</dbReference>
<accession>A0ABW3M0V2</accession>
<evidence type="ECO:0000256" key="3">
    <source>
        <dbReference type="ARBA" id="ARBA00023134"/>
    </source>
</evidence>
<reference evidence="7" key="1">
    <citation type="journal article" date="2019" name="Int. J. Syst. Evol. Microbiol.">
        <title>The Global Catalogue of Microorganisms (GCM) 10K type strain sequencing project: providing services to taxonomists for standard genome sequencing and annotation.</title>
        <authorList>
            <consortium name="The Broad Institute Genomics Platform"/>
            <consortium name="The Broad Institute Genome Sequencing Center for Infectious Disease"/>
            <person name="Wu L."/>
            <person name="Ma J."/>
        </authorList>
    </citation>
    <scope>NUCLEOTIDE SEQUENCE [LARGE SCALE GENOMIC DNA]</scope>
    <source>
        <strain evidence="7">JCM 31486</strain>
    </source>
</reference>
<dbReference type="Gene3D" id="3.30.70.870">
    <property type="entry name" value="Elongation Factor G (Translational Gtpase), domain 3"/>
    <property type="match status" value="1"/>
</dbReference>
<dbReference type="EMBL" id="JBHTIS010000025">
    <property type="protein sequence ID" value="MFD1044286.1"/>
    <property type="molecule type" value="Genomic_DNA"/>
</dbReference>
<keyword evidence="7" id="KW-1185">Reference proteome</keyword>
<organism evidence="6 7">
    <name type="scientific">Kibdelosporangium lantanae</name>
    <dbReference type="NCBI Taxonomy" id="1497396"/>
    <lineage>
        <taxon>Bacteria</taxon>
        <taxon>Bacillati</taxon>
        <taxon>Actinomycetota</taxon>
        <taxon>Actinomycetes</taxon>
        <taxon>Pseudonocardiales</taxon>
        <taxon>Pseudonocardiaceae</taxon>
        <taxon>Kibdelosporangium</taxon>
    </lineage>
</organism>
<dbReference type="InterPro" id="IPR020568">
    <property type="entry name" value="Ribosomal_Su5_D2-typ_SF"/>
</dbReference>
<feature type="region of interest" description="Disordered" evidence="4">
    <location>
        <begin position="528"/>
        <end position="548"/>
    </location>
</feature>
<dbReference type="InterPro" id="IPR009000">
    <property type="entry name" value="Transl_B-barrel_sf"/>
</dbReference>
<dbReference type="SUPFAM" id="SSF50447">
    <property type="entry name" value="Translation proteins"/>
    <property type="match status" value="1"/>
</dbReference>
<dbReference type="InterPro" id="IPR027417">
    <property type="entry name" value="P-loop_NTPase"/>
</dbReference>
<dbReference type="NCBIfam" id="TIGR00231">
    <property type="entry name" value="small_GTP"/>
    <property type="match status" value="1"/>
</dbReference>
<dbReference type="PROSITE" id="PS00301">
    <property type="entry name" value="G_TR_1"/>
    <property type="match status" value="1"/>
</dbReference>
<sequence>MSHTVNLGIVAHVDAGKTSLTERLLHTAGVIDRIGRVDHGDTQTDSLDLERQRGITIKSAVVSFTVDDVTVNLIDTPGHPDFIAEVERVLDVLDAAVLVVSAVEGVQAQTRVLARALHRLGIPTLVFVNKMDRPNARTDHELPTAHGVHFGSAMTGAGVAELVDGIRALAVEAADGPLSGTVFKIDRGRTGEKIAYVRMFTGTLKVRDRLPSGKVTGLEVFADGTCAKRTSVTAGQIAKVHGLDVRIGDHIGEPRESHRHFAPPTLETVVVPAVPAERGRVHAALTQLAEQDPLINLRNDLALSLYGEVQKEVIQATLATEFGVAVDFARTTTICVEQVVGTGSAAEFISENPYLATVGLRVSPGERNSFQLGVELGSMPSAFFTAVEEAVFATLEQGLYGWQVNGCVVTMTHSGYWARQSHAHGTFDKSMSSTAGDFRALTPLVLMAALRQAGTRVDEPVHTFQLEIPADLFGPVLSTLGKFGAVPLEIHDATGVIHGDIPAAQVHSLRQQLPSLTRGEGTLETAFSHHAPVTGPLPVRPRTGPDPLNRREYLLRVRR</sequence>
<evidence type="ECO:0000256" key="4">
    <source>
        <dbReference type="SAM" id="MobiDB-lite"/>
    </source>
</evidence>
<dbReference type="SUPFAM" id="SSF54980">
    <property type="entry name" value="EF-G C-terminal domain-like"/>
    <property type="match status" value="2"/>
</dbReference>
<dbReference type="InterPro" id="IPR000640">
    <property type="entry name" value="EFG_V-like"/>
</dbReference>
<dbReference type="InterPro" id="IPR031157">
    <property type="entry name" value="G_TR_CS"/>
</dbReference>
<dbReference type="Gene3D" id="3.40.50.300">
    <property type="entry name" value="P-loop containing nucleotide triphosphate hydrolases"/>
    <property type="match status" value="1"/>
</dbReference>
<dbReference type="PROSITE" id="PS51722">
    <property type="entry name" value="G_TR_2"/>
    <property type="match status" value="1"/>
</dbReference>
<evidence type="ECO:0000259" key="5">
    <source>
        <dbReference type="PROSITE" id="PS51722"/>
    </source>
</evidence>
<dbReference type="SUPFAM" id="SSF52540">
    <property type="entry name" value="P-loop containing nucleoside triphosphate hydrolases"/>
    <property type="match status" value="1"/>
</dbReference>
<dbReference type="InterPro" id="IPR000795">
    <property type="entry name" value="T_Tr_GTP-bd_dom"/>
</dbReference>
<dbReference type="InterPro" id="IPR014721">
    <property type="entry name" value="Ribsml_uS5_D2-typ_fold_subgr"/>
</dbReference>
<keyword evidence="2" id="KW-0648">Protein biosynthesis</keyword>
<dbReference type="Proteomes" id="UP001597045">
    <property type="component" value="Unassembled WGS sequence"/>
</dbReference>
<dbReference type="Gene3D" id="3.30.230.10">
    <property type="match status" value="1"/>
</dbReference>
<dbReference type="SUPFAM" id="SSF54211">
    <property type="entry name" value="Ribosomal protein S5 domain 2-like"/>
    <property type="match status" value="1"/>
</dbReference>
<dbReference type="Pfam" id="PF00009">
    <property type="entry name" value="GTP_EFTU"/>
    <property type="match status" value="1"/>
</dbReference>
<name>A0ABW3M0V2_9PSEU</name>
<dbReference type="InterPro" id="IPR005517">
    <property type="entry name" value="Transl_elong_EFG/EF2_IV"/>
</dbReference>
<protein>
    <submittedName>
        <fullName evidence="6">GTP-binding protein</fullName>
    </submittedName>
</protein>
<dbReference type="InterPro" id="IPR035647">
    <property type="entry name" value="EFG_III/V"/>
</dbReference>
<comment type="caution">
    <text evidence="6">The sequence shown here is derived from an EMBL/GenBank/DDBJ whole genome shotgun (WGS) entry which is preliminary data.</text>
</comment>
<dbReference type="InterPro" id="IPR005225">
    <property type="entry name" value="Small_GTP-bd"/>
</dbReference>
<gene>
    <name evidence="6" type="ORF">ACFQ1S_01075</name>
</gene>
<keyword evidence="3" id="KW-0342">GTP-binding</keyword>
<dbReference type="PANTHER" id="PTHR43261:SF1">
    <property type="entry name" value="RIBOSOME-RELEASING FACTOR 2, MITOCHONDRIAL"/>
    <property type="match status" value="1"/>
</dbReference>
<evidence type="ECO:0000313" key="7">
    <source>
        <dbReference type="Proteomes" id="UP001597045"/>
    </source>
</evidence>
<dbReference type="PRINTS" id="PR00315">
    <property type="entry name" value="ELONGATNFCT"/>
</dbReference>
<proteinExistence type="predicted"/>
<dbReference type="Gene3D" id="2.40.30.10">
    <property type="entry name" value="Translation factors"/>
    <property type="match status" value="1"/>
</dbReference>
<dbReference type="SMART" id="SM00889">
    <property type="entry name" value="EFG_IV"/>
    <property type="match status" value="1"/>
</dbReference>